<dbReference type="InterPro" id="IPR035919">
    <property type="entry name" value="EAL_sf"/>
</dbReference>
<dbReference type="GO" id="GO:0071111">
    <property type="term" value="F:cyclic-guanylate-specific phosphodiesterase activity"/>
    <property type="evidence" value="ECO:0007669"/>
    <property type="project" value="InterPro"/>
</dbReference>
<dbReference type="NCBIfam" id="TIGR00254">
    <property type="entry name" value="GGDEF"/>
    <property type="match status" value="1"/>
</dbReference>
<dbReference type="InterPro" id="IPR000160">
    <property type="entry name" value="GGDEF_dom"/>
</dbReference>
<dbReference type="Gene3D" id="3.30.70.270">
    <property type="match status" value="1"/>
</dbReference>
<dbReference type="OrthoDB" id="9814202at2"/>
<dbReference type="InterPro" id="IPR001633">
    <property type="entry name" value="EAL_dom"/>
</dbReference>
<dbReference type="PROSITE" id="PS50883">
    <property type="entry name" value="EAL"/>
    <property type="match status" value="1"/>
</dbReference>
<dbReference type="PROSITE" id="PS50887">
    <property type="entry name" value="GGDEF"/>
    <property type="match status" value="1"/>
</dbReference>
<dbReference type="InterPro" id="IPR029787">
    <property type="entry name" value="Nucleotide_cyclase"/>
</dbReference>
<dbReference type="AlphaFoldDB" id="A0A1C3W9H9"/>
<dbReference type="Pfam" id="PF00990">
    <property type="entry name" value="GGDEF"/>
    <property type="match status" value="1"/>
</dbReference>
<dbReference type="CDD" id="cd01949">
    <property type="entry name" value="GGDEF"/>
    <property type="match status" value="1"/>
</dbReference>
<dbReference type="STRING" id="52131.GA0061100_113113"/>
<dbReference type="PANTHER" id="PTHR33121">
    <property type="entry name" value="CYCLIC DI-GMP PHOSPHODIESTERASE PDEF"/>
    <property type="match status" value="1"/>
</dbReference>
<dbReference type="InterPro" id="IPR050706">
    <property type="entry name" value="Cyclic-di-GMP_PDE-like"/>
</dbReference>
<dbReference type="RefSeq" id="WP_075856326.1">
    <property type="nucleotide sequence ID" value="NZ_FMAC01000013.1"/>
</dbReference>
<accession>A0A1C3W9H9</accession>
<organism evidence="3 4">
    <name type="scientific">Rhizobium hainanense</name>
    <dbReference type="NCBI Taxonomy" id="52131"/>
    <lineage>
        <taxon>Bacteria</taxon>
        <taxon>Pseudomonadati</taxon>
        <taxon>Pseudomonadota</taxon>
        <taxon>Alphaproteobacteria</taxon>
        <taxon>Hyphomicrobiales</taxon>
        <taxon>Rhizobiaceae</taxon>
        <taxon>Rhizobium/Agrobacterium group</taxon>
        <taxon>Rhizobium</taxon>
    </lineage>
</organism>
<dbReference type="InterPro" id="IPR003018">
    <property type="entry name" value="GAF"/>
</dbReference>
<dbReference type="SMART" id="SM00267">
    <property type="entry name" value="GGDEF"/>
    <property type="match status" value="1"/>
</dbReference>
<gene>
    <name evidence="3" type="ORF">GA0061100_113113</name>
</gene>
<reference evidence="4" key="1">
    <citation type="submission" date="2016-08" db="EMBL/GenBank/DDBJ databases">
        <authorList>
            <person name="Varghese N."/>
            <person name="Submissions Spin"/>
        </authorList>
    </citation>
    <scope>NUCLEOTIDE SEQUENCE [LARGE SCALE GENOMIC DNA]</scope>
    <source>
        <strain evidence="4">CCBAU 57015</strain>
    </source>
</reference>
<dbReference type="Pfam" id="PF00563">
    <property type="entry name" value="EAL"/>
    <property type="match status" value="1"/>
</dbReference>
<evidence type="ECO:0000313" key="4">
    <source>
        <dbReference type="Proteomes" id="UP000186228"/>
    </source>
</evidence>
<keyword evidence="4" id="KW-1185">Reference proteome</keyword>
<dbReference type="SUPFAM" id="SSF55781">
    <property type="entry name" value="GAF domain-like"/>
    <property type="match status" value="1"/>
</dbReference>
<dbReference type="PANTHER" id="PTHR33121:SF70">
    <property type="entry name" value="SIGNALING PROTEIN YKOW"/>
    <property type="match status" value="1"/>
</dbReference>
<dbReference type="EMBL" id="FMAC01000013">
    <property type="protein sequence ID" value="SCB36603.1"/>
    <property type="molecule type" value="Genomic_DNA"/>
</dbReference>
<evidence type="ECO:0000259" key="2">
    <source>
        <dbReference type="PROSITE" id="PS50887"/>
    </source>
</evidence>
<dbReference type="SUPFAM" id="SSF55073">
    <property type="entry name" value="Nucleotide cyclase"/>
    <property type="match status" value="1"/>
</dbReference>
<evidence type="ECO:0000313" key="3">
    <source>
        <dbReference type="EMBL" id="SCB36603.1"/>
    </source>
</evidence>
<feature type="domain" description="GGDEF" evidence="2">
    <location>
        <begin position="197"/>
        <end position="327"/>
    </location>
</feature>
<dbReference type="Proteomes" id="UP000186228">
    <property type="component" value="Unassembled WGS sequence"/>
</dbReference>
<proteinExistence type="predicted"/>
<dbReference type="SMART" id="SM00052">
    <property type="entry name" value="EAL"/>
    <property type="match status" value="1"/>
</dbReference>
<dbReference type="Gene3D" id="3.20.20.450">
    <property type="entry name" value="EAL domain"/>
    <property type="match status" value="1"/>
</dbReference>
<feature type="domain" description="EAL" evidence="1">
    <location>
        <begin position="336"/>
        <end position="591"/>
    </location>
</feature>
<sequence length="608" mass="65771">MILELQNAILEMIAKGEPLAATLSTLCLMVERAIPGVTATVLKSNGAGLATLAAPSLPQSYSAAVDGLRVGPYAGSCGTAAFLGTPVVVTDIEADRRWADYKALALPLGLRACWSSPIKSADRVVGTFAFYYREKRGPSTLEQKIVDACVHLCSIAIERDERVAERQRLTYTDSLTGLQNRAAFDLALRTLVTPASRGWGIIIADVDNLKLVNDTFGHAAGDGLIRVVAERIAAAAVGETIYRLGGDEFAVIVVGEGELNLQRKAAEILARLAPPTDCAGHVVFPAVTFGGALTTDSMDPEQVRQNADIALYHAKEHARGQFVEFHSGLGTALTRRFRAVRDVGLALSENRIEAYYQPIVRLDTREAIGLEALCRMRTHSGDVVAAAHFHEATKDAHVAAMLTERMLTKVAKDMRTWLDKGLPLQHVSVNLSAADFRKGGLRKKICQLFEAADVPLEHLILEVTESVYLGQRDHVVANEIKALRFEGLKVALDDFGTGYASLTHLLTVPVDIIKIDKSFIDRTRLGDAGMAIVEGLISIAGKLGIRVVAEGIEEEEQARRLQEFGCKLGQGYLFARAMDGSKAGEFLLAHGQRGVHTSSARQPLRYSG</sequence>
<evidence type="ECO:0000259" key="1">
    <source>
        <dbReference type="PROSITE" id="PS50883"/>
    </source>
</evidence>
<dbReference type="Gene3D" id="3.30.450.40">
    <property type="match status" value="1"/>
</dbReference>
<dbReference type="InterPro" id="IPR029016">
    <property type="entry name" value="GAF-like_dom_sf"/>
</dbReference>
<name>A0A1C3W9H9_9HYPH</name>
<dbReference type="SMART" id="SM00065">
    <property type="entry name" value="GAF"/>
    <property type="match status" value="1"/>
</dbReference>
<dbReference type="CDD" id="cd01948">
    <property type="entry name" value="EAL"/>
    <property type="match status" value="1"/>
</dbReference>
<dbReference type="Pfam" id="PF01590">
    <property type="entry name" value="GAF"/>
    <property type="match status" value="1"/>
</dbReference>
<protein>
    <submittedName>
        <fullName evidence="3">Diguanylate cyclase (GGDEF) domain-containing protein</fullName>
    </submittedName>
</protein>
<dbReference type="SUPFAM" id="SSF141868">
    <property type="entry name" value="EAL domain-like"/>
    <property type="match status" value="1"/>
</dbReference>
<dbReference type="InterPro" id="IPR043128">
    <property type="entry name" value="Rev_trsase/Diguanyl_cyclase"/>
</dbReference>